<comment type="caution">
    <text evidence="6">The sequence shown here is derived from an EMBL/GenBank/DDBJ whole genome shotgun (WGS) entry which is preliminary data.</text>
</comment>
<comment type="similarity">
    <text evidence="1">Belongs to the methyltransferase superfamily.</text>
</comment>
<keyword evidence="3" id="KW-0808">Transferase</keyword>
<dbReference type="Gene3D" id="3.40.50.150">
    <property type="entry name" value="Vaccinia Virus protein VP39"/>
    <property type="match status" value="1"/>
</dbReference>
<evidence type="ECO:0000256" key="2">
    <source>
        <dbReference type="ARBA" id="ARBA00022603"/>
    </source>
</evidence>
<dbReference type="PANTHER" id="PTHR44942:SF4">
    <property type="entry name" value="METHYLTRANSFERASE TYPE 11 DOMAIN-CONTAINING PROTEIN"/>
    <property type="match status" value="1"/>
</dbReference>
<dbReference type="Pfam" id="PF08241">
    <property type="entry name" value="Methyltransf_11"/>
    <property type="match status" value="1"/>
</dbReference>
<proteinExistence type="inferred from homology"/>
<keyword evidence="2 6" id="KW-0489">Methyltransferase</keyword>
<dbReference type="PANTHER" id="PTHR44942">
    <property type="entry name" value="METHYLTRANSF_11 DOMAIN-CONTAINING PROTEIN"/>
    <property type="match status" value="1"/>
</dbReference>
<evidence type="ECO:0000256" key="4">
    <source>
        <dbReference type="SAM" id="MobiDB-lite"/>
    </source>
</evidence>
<evidence type="ECO:0000256" key="1">
    <source>
        <dbReference type="ARBA" id="ARBA00008361"/>
    </source>
</evidence>
<evidence type="ECO:0000256" key="3">
    <source>
        <dbReference type="ARBA" id="ARBA00022679"/>
    </source>
</evidence>
<accession>A0ABS7QW64</accession>
<dbReference type="InterPro" id="IPR029063">
    <property type="entry name" value="SAM-dependent_MTases_sf"/>
</dbReference>
<protein>
    <submittedName>
        <fullName evidence="6">Class I SAM-dependent methyltransferase</fullName>
    </submittedName>
</protein>
<evidence type="ECO:0000313" key="6">
    <source>
        <dbReference type="EMBL" id="MBY8887456.1"/>
    </source>
</evidence>
<dbReference type="SUPFAM" id="SSF53335">
    <property type="entry name" value="S-adenosyl-L-methionine-dependent methyltransferases"/>
    <property type="match status" value="1"/>
</dbReference>
<name>A0ABS7QW64_9ACTN</name>
<gene>
    <name evidence="6" type="ORF">K7472_21820</name>
</gene>
<keyword evidence="7" id="KW-1185">Reference proteome</keyword>
<evidence type="ECO:0000259" key="5">
    <source>
        <dbReference type="Pfam" id="PF08241"/>
    </source>
</evidence>
<organism evidence="6 7">
    <name type="scientific">Streptantibioticus parmotrematis</name>
    <dbReference type="NCBI Taxonomy" id="2873249"/>
    <lineage>
        <taxon>Bacteria</taxon>
        <taxon>Bacillati</taxon>
        <taxon>Actinomycetota</taxon>
        <taxon>Actinomycetes</taxon>
        <taxon>Kitasatosporales</taxon>
        <taxon>Streptomycetaceae</taxon>
        <taxon>Streptantibioticus</taxon>
    </lineage>
</organism>
<feature type="region of interest" description="Disordered" evidence="4">
    <location>
        <begin position="1"/>
        <end position="21"/>
    </location>
</feature>
<dbReference type="InterPro" id="IPR013216">
    <property type="entry name" value="Methyltransf_11"/>
</dbReference>
<dbReference type="InterPro" id="IPR051052">
    <property type="entry name" value="Diverse_substrate_MTase"/>
</dbReference>
<dbReference type="Proteomes" id="UP001198565">
    <property type="component" value="Unassembled WGS sequence"/>
</dbReference>
<dbReference type="GO" id="GO:0008168">
    <property type="term" value="F:methyltransferase activity"/>
    <property type="evidence" value="ECO:0007669"/>
    <property type="project" value="UniProtKB-KW"/>
</dbReference>
<feature type="domain" description="Methyltransferase type 11" evidence="5">
    <location>
        <begin position="58"/>
        <end position="149"/>
    </location>
</feature>
<dbReference type="EMBL" id="JAINVZ010000016">
    <property type="protein sequence ID" value="MBY8887456.1"/>
    <property type="molecule type" value="Genomic_DNA"/>
</dbReference>
<dbReference type="GO" id="GO:0032259">
    <property type="term" value="P:methylation"/>
    <property type="evidence" value="ECO:0007669"/>
    <property type="project" value="UniProtKB-KW"/>
</dbReference>
<evidence type="ECO:0000313" key="7">
    <source>
        <dbReference type="Proteomes" id="UP001198565"/>
    </source>
</evidence>
<reference evidence="6 7" key="1">
    <citation type="submission" date="2021-08" db="EMBL/GenBank/DDBJ databases">
        <title>Streptomyces sp. PTM05 isolated from lichen.</title>
        <authorList>
            <person name="Somphong A."/>
            <person name="Phongsopitanun W."/>
            <person name="Tanasupawat S."/>
        </authorList>
    </citation>
    <scope>NUCLEOTIDE SEQUENCE [LARGE SCALE GENOMIC DNA]</scope>
    <source>
        <strain evidence="6 7">Ptm05</strain>
    </source>
</reference>
<dbReference type="CDD" id="cd02440">
    <property type="entry name" value="AdoMet_MTases"/>
    <property type="match status" value="1"/>
</dbReference>
<sequence length="267" mass="28463">MTNDTQNPSAPDAGQRARRASSFGAEAGAYAAHRPDYPREAVSWLLEPVAARPALKVLDLAAGTGKLTAVLLGMGLGSDAVEAVEPDAGMLDQLRRDLPGVPARTGTAESIPAPDASFDAVLVGQAFHWFDPERALPEIARVLRPGGVLGALWNADDDRVEWVAGLRDLLVSMPSLSRSGDRSKPLMGHEAFGATEERRFTHGQPRTVESLTATVATHSHLLVMDDAERTATLEKVRAYLGARPETAEGEFTLPLVTITARGVRTEG</sequence>
<dbReference type="RefSeq" id="WP_222980200.1">
    <property type="nucleotide sequence ID" value="NZ_JAINVZ010000016.1"/>
</dbReference>